<accession>A0A1L0D5V4</accession>
<dbReference type="Proteomes" id="UP000182334">
    <property type="component" value="Chromosome III"/>
</dbReference>
<sequence>MALRNYLYAKHLDPHQVLLIDHDPNMTSKMSPKVTPRLMQPGKRIELHPETQLTSCPPERQLVLEDGSKACANCADCPKKTATHDGNPKIKVQWEELSSQVHELRVGETDYTHLG</sequence>
<keyword evidence="2" id="KW-1185">Reference proteome</keyword>
<protein>
    <submittedName>
        <fullName evidence="1">CIC11C00000002579</fullName>
    </submittedName>
</protein>
<evidence type="ECO:0000313" key="1">
    <source>
        <dbReference type="EMBL" id="SGZ51876.1"/>
    </source>
</evidence>
<organism evidence="1 2">
    <name type="scientific">Sungouiella intermedia</name>
    <dbReference type="NCBI Taxonomy" id="45354"/>
    <lineage>
        <taxon>Eukaryota</taxon>
        <taxon>Fungi</taxon>
        <taxon>Dikarya</taxon>
        <taxon>Ascomycota</taxon>
        <taxon>Saccharomycotina</taxon>
        <taxon>Pichiomycetes</taxon>
        <taxon>Metschnikowiaceae</taxon>
        <taxon>Sungouiella</taxon>
    </lineage>
</organism>
<dbReference type="EMBL" id="LT635758">
    <property type="protein sequence ID" value="SGZ51876.1"/>
    <property type="molecule type" value="Genomic_DNA"/>
</dbReference>
<reference evidence="1 2" key="1">
    <citation type="submission" date="2016-10" db="EMBL/GenBank/DDBJ databases">
        <authorList>
            <person name="de Groot N.N."/>
        </authorList>
    </citation>
    <scope>NUCLEOTIDE SEQUENCE [LARGE SCALE GENOMIC DNA]</scope>
    <source>
        <strain evidence="1 2">CBS 141442</strain>
    </source>
</reference>
<dbReference type="AlphaFoldDB" id="A0A1L0D5V4"/>
<name>A0A1L0D5V4_9ASCO</name>
<dbReference type="OrthoDB" id="4085117at2759"/>
<gene>
    <name evidence="1" type="ORF">SAMEA4029010_CIC11G00000002579</name>
</gene>
<evidence type="ECO:0000313" key="2">
    <source>
        <dbReference type="Proteomes" id="UP000182334"/>
    </source>
</evidence>
<proteinExistence type="predicted"/>